<keyword evidence="2" id="KW-0732">Signal</keyword>
<comment type="caution">
    <text evidence="3">The sequence shown here is derived from an EMBL/GenBank/DDBJ whole genome shotgun (WGS) entry which is preliminary data.</text>
</comment>
<evidence type="ECO:0000256" key="2">
    <source>
        <dbReference type="SAM" id="SignalP"/>
    </source>
</evidence>
<proteinExistence type="predicted"/>
<reference evidence="3" key="1">
    <citation type="submission" date="2023-06" db="EMBL/GenBank/DDBJ databases">
        <authorList>
            <person name="Polev D.E."/>
            <person name="Saitova A.T."/>
            <person name="Bogumilchik E.A."/>
            <person name="Kokorina G.I."/>
            <person name="Voskresenskaia E.A."/>
        </authorList>
    </citation>
    <scope>NUCLEOTIDE SEQUENCE</scope>
    <source>
        <strain evidence="3">2145 StPb PI</strain>
    </source>
</reference>
<organism evidence="3 4">
    <name type="scientific">Yersinia nurmii</name>
    <dbReference type="NCBI Taxonomy" id="685706"/>
    <lineage>
        <taxon>Bacteria</taxon>
        <taxon>Pseudomonadati</taxon>
        <taxon>Pseudomonadota</taxon>
        <taxon>Gammaproteobacteria</taxon>
        <taxon>Enterobacterales</taxon>
        <taxon>Yersiniaceae</taxon>
        <taxon>Yersinia</taxon>
    </lineage>
</organism>
<feature type="compositionally biased region" description="Low complexity" evidence="1">
    <location>
        <begin position="58"/>
        <end position="70"/>
    </location>
</feature>
<dbReference type="Proteomes" id="UP001167864">
    <property type="component" value="Unassembled WGS sequence"/>
</dbReference>
<feature type="chain" id="PRO_5043319719" description="DUF2756 domain-containing protein" evidence="2">
    <location>
        <begin position="20"/>
        <end position="104"/>
    </location>
</feature>
<sequence length="104" mass="11989">MREIHFLLGALLLPAVVLAQNSLTSTPLEQQQRVLNQQSELHQQQRTLMNQQQEQRRLQQQHQYSQNQRRLLQPKPVVPITPSADPFKRTTPAVPSIQPVKPAK</sequence>
<accession>A0AAW7K5S0</accession>
<evidence type="ECO:0000313" key="4">
    <source>
        <dbReference type="Proteomes" id="UP001167864"/>
    </source>
</evidence>
<feature type="region of interest" description="Disordered" evidence="1">
    <location>
        <begin position="39"/>
        <end position="104"/>
    </location>
</feature>
<name>A0AAW7K5S0_9GAMM</name>
<feature type="compositionally biased region" description="Polar residues" evidence="1">
    <location>
        <begin position="39"/>
        <end position="50"/>
    </location>
</feature>
<gene>
    <name evidence="3" type="ORF">QVN42_17425</name>
</gene>
<evidence type="ECO:0000313" key="3">
    <source>
        <dbReference type="EMBL" id="MDN0089132.1"/>
    </source>
</evidence>
<feature type="signal peptide" evidence="2">
    <location>
        <begin position="1"/>
        <end position="19"/>
    </location>
</feature>
<protein>
    <recommendedName>
        <fullName evidence="5">DUF2756 domain-containing protein</fullName>
    </recommendedName>
</protein>
<evidence type="ECO:0008006" key="5">
    <source>
        <dbReference type="Google" id="ProtNLM"/>
    </source>
</evidence>
<dbReference type="RefSeq" id="WP_289818320.1">
    <property type="nucleotide sequence ID" value="NZ_JAUEHU010000024.1"/>
</dbReference>
<dbReference type="AlphaFoldDB" id="A0AAW7K5S0"/>
<evidence type="ECO:0000256" key="1">
    <source>
        <dbReference type="SAM" id="MobiDB-lite"/>
    </source>
</evidence>
<dbReference type="EMBL" id="JAUEHU010000024">
    <property type="protein sequence ID" value="MDN0089132.1"/>
    <property type="molecule type" value="Genomic_DNA"/>
</dbReference>